<dbReference type="InterPro" id="IPR038729">
    <property type="entry name" value="Rad50/SbcC_AAA"/>
</dbReference>
<dbReference type="RefSeq" id="WP_101627379.1">
    <property type="nucleotide sequence ID" value="NZ_PKKJ01000001.1"/>
</dbReference>
<dbReference type="GO" id="GO:0006302">
    <property type="term" value="P:double-strand break repair"/>
    <property type="evidence" value="ECO:0007669"/>
    <property type="project" value="InterPro"/>
</dbReference>
<organism evidence="6 7">
    <name type="scientific">Schaalia turicensis</name>
    <dbReference type="NCBI Taxonomy" id="131111"/>
    <lineage>
        <taxon>Bacteria</taxon>
        <taxon>Bacillati</taxon>
        <taxon>Actinomycetota</taxon>
        <taxon>Actinomycetes</taxon>
        <taxon>Actinomycetales</taxon>
        <taxon>Actinomycetaceae</taxon>
        <taxon>Schaalia</taxon>
    </lineage>
</organism>
<dbReference type="AlphaFoldDB" id="A0A2I1I6V7"/>
<comment type="caution">
    <text evidence="6">The sequence shown here is derived from an EMBL/GenBank/DDBJ whole genome shotgun (WGS) entry which is preliminary data.</text>
</comment>
<reference evidence="6 7" key="1">
    <citation type="submission" date="2017-12" db="EMBL/GenBank/DDBJ databases">
        <title>Phylogenetic diversity of female urinary microbiome.</title>
        <authorList>
            <person name="Thomas-White K."/>
            <person name="Wolfe A.J."/>
        </authorList>
    </citation>
    <scope>NUCLEOTIDE SEQUENCE [LARGE SCALE GENOMIC DNA]</scope>
    <source>
        <strain evidence="6 7">UMB0250</strain>
    </source>
</reference>
<comment type="subunit">
    <text evidence="2">Heterodimer of SbcC and SbcD.</text>
</comment>
<comment type="similarity">
    <text evidence="1">Belongs to the SMC family. SbcC subfamily.</text>
</comment>
<dbReference type="SUPFAM" id="SSF52540">
    <property type="entry name" value="P-loop containing nucleoside triphosphate hydrolases"/>
    <property type="match status" value="1"/>
</dbReference>
<dbReference type="PANTHER" id="PTHR32114">
    <property type="entry name" value="ABC TRANSPORTER ABCH.3"/>
    <property type="match status" value="1"/>
</dbReference>
<proteinExistence type="inferred from homology"/>
<feature type="domain" description="Rad50/SbcC-type AAA" evidence="5">
    <location>
        <begin position="6"/>
        <end position="203"/>
    </location>
</feature>
<dbReference type="Gene3D" id="3.40.50.300">
    <property type="entry name" value="P-loop containing nucleotide triphosphate hydrolases"/>
    <property type="match status" value="2"/>
</dbReference>
<dbReference type="InterPro" id="IPR027417">
    <property type="entry name" value="P-loop_NTPase"/>
</dbReference>
<evidence type="ECO:0000256" key="2">
    <source>
        <dbReference type="ARBA" id="ARBA00011322"/>
    </source>
</evidence>
<evidence type="ECO:0000256" key="1">
    <source>
        <dbReference type="ARBA" id="ARBA00006930"/>
    </source>
</evidence>
<dbReference type="Pfam" id="PF13476">
    <property type="entry name" value="AAA_23"/>
    <property type="match status" value="1"/>
</dbReference>
<keyword evidence="4" id="KW-0175">Coiled coil</keyword>
<sequence>MKLIRIEFAGIGPFSGKETIDFTRFDDSGLFLLEGPTGAGKSTILDAITFALYGIVARGSDSTKDRLRSDHVPAKAKSYVELVFEVSEGFFKVYREPTYIPEGNKTARNGQLTLIQVRPVESADGHFAYVDGDPVGRNAAEMNQWITQAVGLTKDQFVQTVVLPQGKFADFLMAKSEQREALLKDIFNTHLFTTFQKKLAEISKQHSDDVVEAEREVTRRFSDLESLEGHLQDFIRAADADSSHDSPFLASQDSASSFADVDPLDPDSHQASTLAITLVQSAHRVCDEEEAKLPGLIDVAEACHRELEATRALNSLVEERMELQSHLEMLMEHTVVIDQYKKRHSDALIASSLSGPVRQFTDARDYMSVKNAELLTAHRQLRSRFITLSHIEEDSLSSDTVDGLLEELSTIVETLSAKKATLENLTSLEQELSNEREEHKALTASIAVLTQKRTQLEEQLSQLPKMRESALEGRENMVKDLELFATGERDMALLQPRYQAACEVAEHIETLKVRAKNIQSARRRAQEANIASRQAHTRWIDHVSGSLATQLEDGKPCPVCGSVEHPAPARIDQPDAVTLEDLDAVDQARSKAEQELNEAMMLHAQTNQAIASGNTIARADKASLELEIKNAQERIDKHSALSQTIKELDQALAELEQNMSRVKDELAETKVEIGKAQTQHSSLAQSIDTKQAWCEEGRGTFESIEAHLANVSDSLTDARTHHKHLQEWNQSYARLETTTNALTQALTDSPCASIEEALAFVDSHFIVGEELRALKEQIDSHQSDLQMTRNQLLDKRLATVADRSVQSTAALEEADTNATAARDAMQHRCGQLSALVGQIDDAHTHFKSAVSELNRVREAVAPYQRLANIVNGGSLNLSSTPLSSWVLVSRLNEVLDATNPRLSAFSGGRYQLICRPEDGTRSKKSGLGLAIHDLETDRIRKTQTLSGGETFYTSLALALGLVDIVTAESGGTEIKSMFIDEGFGSLDSDTRDVVMQHLHALRQTGRTVGVISHVEEMAKQISDQIHVRPKANGGSSLSIDF</sequence>
<dbReference type="OrthoDB" id="9795626at2"/>
<protein>
    <recommendedName>
        <fullName evidence="3">Nuclease SbcCD subunit C</fullName>
    </recommendedName>
</protein>
<dbReference type="Pfam" id="PF13558">
    <property type="entry name" value="SbcC_Walker_B"/>
    <property type="match status" value="1"/>
</dbReference>
<dbReference type="GO" id="GO:0016887">
    <property type="term" value="F:ATP hydrolysis activity"/>
    <property type="evidence" value="ECO:0007669"/>
    <property type="project" value="InterPro"/>
</dbReference>
<evidence type="ECO:0000256" key="3">
    <source>
        <dbReference type="ARBA" id="ARBA00013368"/>
    </source>
</evidence>
<evidence type="ECO:0000313" key="7">
    <source>
        <dbReference type="Proteomes" id="UP000234545"/>
    </source>
</evidence>
<gene>
    <name evidence="6" type="ORF">CYJ25_01110</name>
</gene>
<dbReference type="Proteomes" id="UP000234545">
    <property type="component" value="Unassembled WGS sequence"/>
</dbReference>
<dbReference type="EMBL" id="PKKJ01000001">
    <property type="protein sequence ID" value="PKY66872.1"/>
    <property type="molecule type" value="Genomic_DNA"/>
</dbReference>
<evidence type="ECO:0000313" key="6">
    <source>
        <dbReference type="EMBL" id="PKY66872.1"/>
    </source>
</evidence>
<accession>A0A2I1I6V7</accession>
<evidence type="ECO:0000259" key="5">
    <source>
        <dbReference type="Pfam" id="PF13476"/>
    </source>
</evidence>
<name>A0A2I1I6V7_9ACTO</name>
<evidence type="ECO:0000256" key="4">
    <source>
        <dbReference type="SAM" id="Coils"/>
    </source>
</evidence>
<feature type="coiled-coil region" evidence="4">
    <location>
        <begin position="582"/>
        <end position="679"/>
    </location>
</feature>
<feature type="coiled-coil region" evidence="4">
    <location>
        <begin position="405"/>
        <end position="459"/>
    </location>
</feature>
<dbReference type="PANTHER" id="PTHR32114:SF2">
    <property type="entry name" value="ABC TRANSPORTER ABCH.3"/>
    <property type="match status" value="1"/>
</dbReference>